<evidence type="ECO:0000256" key="4">
    <source>
        <dbReference type="ARBA" id="ARBA00007792"/>
    </source>
</evidence>
<comment type="caution">
    <text evidence="16">The sequence shown here is derived from an EMBL/GenBank/DDBJ whole genome shotgun (WGS) entry which is preliminary data.</text>
</comment>
<evidence type="ECO:0000256" key="10">
    <source>
        <dbReference type="ARBA" id="ARBA00023277"/>
    </source>
</evidence>
<evidence type="ECO:0000256" key="7">
    <source>
        <dbReference type="ARBA" id="ARBA00022651"/>
    </source>
</evidence>
<dbReference type="AlphaFoldDB" id="A0A093X9W4"/>
<dbReference type="PROSITE" id="PS51761">
    <property type="entry name" value="GH11_3"/>
    <property type="match status" value="1"/>
</dbReference>
<evidence type="ECO:0000256" key="13">
    <source>
        <dbReference type="PROSITE-ProRule" id="PRU01097"/>
    </source>
</evidence>
<dbReference type="InterPro" id="IPR001137">
    <property type="entry name" value="Glyco_hydro_11"/>
</dbReference>
<dbReference type="InterPro" id="IPR018208">
    <property type="entry name" value="GH11_AS_1"/>
</dbReference>
<evidence type="ECO:0000256" key="14">
    <source>
        <dbReference type="SAM" id="SignalP"/>
    </source>
</evidence>
<dbReference type="EC" id="3.2.1.8" evidence="5"/>
<dbReference type="eggNOG" id="ENOG502RXA7">
    <property type="taxonomic scope" value="Eukaryota"/>
</dbReference>
<feature type="signal peptide" evidence="14">
    <location>
        <begin position="1"/>
        <end position="19"/>
    </location>
</feature>
<accession>A0A093X9W4</accession>
<comment type="similarity">
    <text evidence="4 13">Belongs to the glycosyl hydrolase 11 (cellulase G) family.</text>
</comment>
<dbReference type="EMBL" id="JPOX01000051">
    <property type="protein sequence ID" value="KFX41988.1"/>
    <property type="molecule type" value="Genomic_DNA"/>
</dbReference>
<dbReference type="InterPro" id="IPR033123">
    <property type="entry name" value="GH11_dom"/>
</dbReference>
<protein>
    <recommendedName>
        <fullName evidence="5">endo-1,4-beta-xylanase</fullName>
        <ecNumber evidence="5">3.2.1.8</ecNumber>
    </recommendedName>
</protein>
<dbReference type="Pfam" id="PF00457">
    <property type="entry name" value="Glyco_hydro_11"/>
    <property type="match status" value="1"/>
</dbReference>
<keyword evidence="9 16" id="KW-0378">Hydrolase</keyword>
<dbReference type="UniPathway" id="UPA00114"/>
<evidence type="ECO:0000256" key="3">
    <source>
        <dbReference type="ARBA" id="ARBA00004851"/>
    </source>
</evidence>
<comment type="subcellular location">
    <subcellularLocation>
        <location evidence="2">Secreted</location>
    </subcellularLocation>
</comment>
<keyword evidence="12" id="KW-0624">Polysaccharide degradation</keyword>
<evidence type="ECO:0000256" key="8">
    <source>
        <dbReference type="ARBA" id="ARBA00022729"/>
    </source>
</evidence>
<dbReference type="PANTHER" id="PTHR46828">
    <property type="entry name" value="ENDO-1,4-BETA-XYLANASE A-RELATED"/>
    <property type="match status" value="1"/>
</dbReference>
<dbReference type="GO" id="GO:0045493">
    <property type="term" value="P:xylan catabolic process"/>
    <property type="evidence" value="ECO:0007669"/>
    <property type="project" value="UniProtKB-UniPathway"/>
</dbReference>
<keyword evidence="10" id="KW-0119">Carbohydrate metabolism</keyword>
<dbReference type="GO" id="GO:0031176">
    <property type="term" value="F:endo-1,4-beta-xylanase activity"/>
    <property type="evidence" value="ECO:0007669"/>
    <property type="project" value="UniProtKB-EC"/>
</dbReference>
<dbReference type="Gene3D" id="2.60.120.180">
    <property type="match status" value="1"/>
</dbReference>
<sequence>MVAFSSLLVAFTAIVGALAAPTELVKDDNVLDLLSRGPSNFVLDTTNTTSLVRRAGINYNQDYTTGGTVNYYHSSTGFQVNWNTQNDFVVGVGWNPGSNSPVNFGGQFSVSSGTGLLSVYGWTTNPLVEYYIIEDYHNQPSFGTQKEYPVQPAFNPGYIDVQSVYFCAPVAADAGHSHRAESFQCLG</sequence>
<keyword evidence="11 16" id="KW-0326">Glycosidase</keyword>
<dbReference type="InterPro" id="IPR013320">
    <property type="entry name" value="ConA-like_dom_sf"/>
</dbReference>
<keyword evidence="8 14" id="KW-0732">Signal</keyword>
<dbReference type="PANTHER" id="PTHR46828:SF4">
    <property type="entry name" value="ENDO-1,4-BETA-XYLANASE"/>
    <property type="match status" value="1"/>
</dbReference>
<evidence type="ECO:0000259" key="15">
    <source>
        <dbReference type="PROSITE" id="PS51761"/>
    </source>
</evidence>
<keyword evidence="7 16" id="KW-0858">Xylan degradation</keyword>
<evidence type="ECO:0000256" key="12">
    <source>
        <dbReference type="ARBA" id="ARBA00023326"/>
    </source>
</evidence>
<feature type="domain" description="GH11" evidence="15">
    <location>
        <begin position="45"/>
        <end position="187"/>
    </location>
</feature>
<reference evidence="16" key="1">
    <citation type="journal article" date="2014" name="PLoS Genet.">
        <title>Signature Gene Expression Reveals Novel Clues to the Molecular Mechanisms of Dimorphic Transition in Penicillium marneffei.</title>
        <authorList>
            <person name="Yang E."/>
            <person name="Wang G."/>
            <person name="Cai J."/>
            <person name="Woo P.C."/>
            <person name="Lau S.K."/>
            <person name="Yuen K.-Y."/>
            <person name="Chow W.-N."/>
            <person name="Lin X."/>
        </authorList>
    </citation>
    <scope>NUCLEOTIDE SEQUENCE [LARGE SCALE GENOMIC DNA]</scope>
    <source>
        <strain evidence="16">PM1</strain>
    </source>
</reference>
<dbReference type="InterPro" id="IPR013319">
    <property type="entry name" value="GH11/12"/>
</dbReference>
<gene>
    <name evidence="16" type="ORF">GQ26_0510460</name>
</gene>
<dbReference type="PROSITE" id="PS00776">
    <property type="entry name" value="GH11_1"/>
    <property type="match status" value="1"/>
</dbReference>
<dbReference type="HOGENOM" id="CLU_1448639_0_0_1"/>
<evidence type="ECO:0000256" key="11">
    <source>
        <dbReference type="ARBA" id="ARBA00023295"/>
    </source>
</evidence>
<proteinExistence type="inferred from homology"/>
<comment type="pathway">
    <text evidence="3">Glycan degradation; xylan degradation.</text>
</comment>
<evidence type="ECO:0000256" key="5">
    <source>
        <dbReference type="ARBA" id="ARBA00012590"/>
    </source>
</evidence>
<evidence type="ECO:0000256" key="9">
    <source>
        <dbReference type="ARBA" id="ARBA00022801"/>
    </source>
</evidence>
<dbReference type="GO" id="GO:0005576">
    <property type="term" value="C:extracellular region"/>
    <property type="evidence" value="ECO:0007669"/>
    <property type="project" value="UniProtKB-SubCell"/>
</dbReference>
<evidence type="ECO:0000256" key="6">
    <source>
        <dbReference type="ARBA" id="ARBA00022525"/>
    </source>
</evidence>
<evidence type="ECO:0000256" key="2">
    <source>
        <dbReference type="ARBA" id="ARBA00004613"/>
    </source>
</evidence>
<evidence type="ECO:0000256" key="1">
    <source>
        <dbReference type="ARBA" id="ARBA00000681"/>
    </source>
</evidence>
<comment type="catalytic activity">
    <reaction evidence="1">
        <text>Endohydrolysis of (1-&gt;4)-beta-D-xylosidic linkages in xylans.</text>
        <dbReference type="EC" id="3.2.1.8"/>
    </reaction>
</comment>
<comment type="caution">
    <text evidence="13">Lacks conserved residue(s) required for the propagation of feature annotation.</text>
</comment>
<dbReference type="SUPFAM" id="SSF49899">
    <property type="entry name" value="Concanavalin A-like lectins/glucanases"/>
    <property type="match status" value="1"/>
</dbReference>
<organism evidence="16">
    <name type="scientific">Talaromyces marneffei PM1</name>
    <dbReference type="NCBI Taxonomy" id="1077442"/>
    <lineage>
        <taxon>Eukaryota</taxon>
        <taxon>Fungi</taxon>
        <taxon>Dikarya</taxon>
        <taxon>Ascomycota</taxon>
        <taxon>Pezizomycotina</taxon>
        <taxon>Eurotiomycetes</taxon>
        <taxon>Eurotiomycetidae</taxon>
        <taxon>Eurotiales</taxon>
        <taxon>Trichocomaceae</taxon>
        <taxon>Talaromyces</taxon>
        <taxon>Talaromyces sect. Talaromyces</taxon>
    </lineage>
</organism>
<feature type="chain" id="PRO_5001893545" description="endo-1,4-beta-xylanase" evidence="14">
    <location>
        <begin position="20"/>
        <end position="187"/>
    </location>
</feature>
<name>A0A093X9W4_TALMA</name>
<evidence type="ECO:0000313" key="16">
    <source>
        <dbReference type="EMBL" id="KFX41988.1"/>
    </source>
</evidence>
<keyword evidence="6" id="KW-0964">Secreted</keyword>